<dbReference type="EMBL" id="BEHY01000023">
    <property type="protein sequence ID" value="GBD08998.1"/>
    <property type="molecule type" value="Genomic_DNA"/>
</dbReference>
<gene>
    <name evidence="3" type="primary">arnC</name>
    <name evidence="3" type="ORF">HRbin22_01245</name>
</gene>
<feature type="domain" description="Glycosyltransferase 2-like" evidence="2">
    <location>
        <begin position="5"/>
        <end position="169"/>
    </location>
</feature>
<evidence type="ECO:0000313" key="4">
    <source>
        <dbReference type="Proteomes" id="UP000236642"/>
    </source>
</evidence>
<reference evidence="4" key="1">
    <citation type="submission" date="2017-09" db="EMBL/GenBank/DDBJ databases">
        <title>Metaegenomics of thermophilic ammonia-oxidizing enrichment culture.</title>
        <authorList>
            <person name="Kato S."/>
            <person name="Suzuki K."/>
        </authorList>
    </citation>
    <scope>NUCLEOTIDE SEQUENCE [LARGE SCALE GENOMIC DNA]</scope>
</reference>
<name>A0A2H5Y6N2_9CHLR</name>
<evidence type="ECO:0000259" key="2">
    <source>
        <dbReference type="Pfam" id="PF00535"/>
    </source>
</evidence>
<dbReference type="PANTHER" id="PTHR48090:SF7">
    <property type="entry name" value="RFBJ PROTEIN"/>
    <property type="match status" value="1"/>
</dbReference>
<dbReference type="Gene3D" id="3.90.550.10">
    <property type="entry name" value="Spore Coat Polysaccharide Biosynthesis Protein SpsA, Chain A"/>
    <property type="match status" value="1"/>
</dbReference>
<evidence type="ECO:0000313" key="3">
    <source>
        <dbReference type="EMBL" id="GBD08998.1"/>
    </source>
</evidence>
<evidence type="ECO:0000256" key="1">
    <source>
        <dbReference type="SAM" id="Phobius"/>
    </source>
</evidence>
<keyword evidence="1" id="KW-1133">Transmembrane helix</keyword>
<feature type="transmembrane region" description="Helical" evidence="1">
    <location>
        <begin position="236"/>
        <end position="258"/>
    </location>
</feature>
<dbReference type="Pfam" id="PF00535">
    <property type="entry name" value="Glycos_transf_2"/>
    <property type="match status" value="1"/>
</dbReference>
<dbReference type="InterPro" id="IPR050256">
    <property type="entry name" value="Glycosyltransferase_2"/>
</dbReference>
<dbReference type="SUPFAM" id="SSF53448">
    <property type="entry name" value="Nucleotide-diphospho-sugar transferases"/>
    <property type="match status" value="1"/>
</dbReference>
<accession>A0A2H5Y6N2</accession>
<dbReference type="CDD" id="cd04179">
    <property type="entry name" value="DPM_DPG-synthase_like"/>
    <property type="match status" value="1"/>
</dbReference>
<keyword evidence="3" id="KW-0808">Transferase</keyword>
<dbReference type="GO" id="GO:0099621">
    <property type="term" value="F:undecaprenyl-phosphate 4-deoxy-4-formamido-L-arabinose transferase activity"/>
    <property type="evidence" value="ECO:0007669"/>
    <property type="project" value="UniProtKB-EC"/>
</dbReference>
<dbReference type="InterPro" id="IPR001173">
    <property type="entry name" value="Glyco_trans_2-like"/>
</dbReference>
<keyword evidence="1" id="KW-0812">Transmembrane</keyword>
<dbReference type="AlphaFoldDB" id="A0A2H5Y6N2"/>
<comment type="caution">
    <text evidence="3">The sequence shown here is derived from an EMBL/GenBank/DDBJ whole genome shotgun (WGS) entry which is preliminary data.</text>
</comment>
<protein>
    <submittedName>
        <fullName evidence="3">Undecaprenyl-phosphate 4-deoxy-4-formamido-L-arabinose transferase</fullName>
        <ecNumber evidence="3">2.4.2.53</ecNumber>
    </submittedName>
</protein>
<dbReference type="InterPro" id="IPR029044">
    <property type="entry name" value="Nucleotide-diphossugar_trans"/>
</dbReference>
<feature type="transmembrane region" description="Helical" evidence="1">
    <location>
        <begin position="270"/>
        <end position="293"/>
    </location>
</feature>
<dbReference type="Proteomes" id="UP000236642">
    <property type="component" value="Unassembled WGS sequence"/>
</dbReference>
<dbReference type="EC" id="2.4.2.53" evidence="3"/>
<proteinExistence type="predicted"/>
<feature type="transmembrane region" description="Helical" evidence="1">
    <location>
        <begin position="319"/>
        <end position="339"/>
    </location>
</feature>
<feature type="transmembrane region" description="Helical" evidence="1">
    <location>
        <begin position="351"/>
        <end position="378"/>
    </location>
</feature>
<keyword evidence="1" id="KW-0472">Membrane</keyword>
<sequence>MSTLSIVIPAYNEEGAIQAVLDRIRRIGPALQEAGLSEWEVLVVDDGSRDRTAEIVAAYPEVRLIRHPVNRGYGAALKTGFAHARGEWLAFLDADATYPPEALPELYRVARASGADLVVGSRMDRADSEMPLVRRIGNWGFAFLLRMLGGAAVRDSASGMRLLRREILGRLYPLPDGLDFTPAMSARAIYENIRMVEVPIPYRERLGQSKLHPLRDGVRFLHSIVWTVFTYNPVRVFGMAGFGLGLMGLALGGSAILWPGPGGWPFPRLFAAVVLAAIGLHLFAVGTLFNYIVSLFHQRPIRQGLFGRPLFRRPLEQRFLPMGLFSVLLGLALYGWAVMARLTAPPFPAPWFVPAVSALAVIMGVDLLTAGILVRALAELHQRELQARQDLEAGWAVVSPAEPGPQPVSISHPA</sequence>
<dbReference type="PANTHER" id="PTHR48090">
    <property type="entry name" value="UNDECAPRENYL-PHOSPHATE 4-DEOXY-4-FORMAMIDO-L-ARABINOSE TRANSFERASE-RELATED"/>
    <property type="match status" value="1"/>
</dbReference>
<organism evidence="3 4">
    <name type="scientific">Candidatus Thermoflexus japonica</name>
    <dbReference type="NCBI Taxonomy" id="2035417"/>
    <lineage>
        <taxon>Bacteria</taxon>
        <taxon>Bacillati</taxon>
        <taxon>Chloroflexota</taxon>
        <taxon>Thermoflexia</taxon>
        <taxon>Thermoflexales</taxon>
        <taxon>Thermoflexaceae</taxon>
        <taxon>Thermoflexus</taxon>
    </lineage>
</organism>
<keyword evidence="3" id="KW-0328">Glycosyltransferase</keyword>